<organism evidence="1 2">
    <name type="scientific">Allomeiothermus silvanus (strain ATCC 700542 / DSM 9946 / NBRC 106475 / NCIMB 13440 / VI-R2)</name>
    <name type="common">Thermus silvanus</name>
    <dbReference type="NCBI Taxonomy" id="526227"/>
    <lineage>
        <taxon>Bacteria</taxon>
        <taxon>Thermotogati</taxon>
        <taxon>Deinococcota</taxon>
        <taxon>Deinococci</taxon>
        <taxon>Thermales</taxon>
        <taxon>Thermaceae</taxon>
        <taxon>Allomeiothermus</taxon>
    </lineage>
</organism>
<reference evidence="1 2" key="1">
    <citation type="journal article" date="2010" name="Stand. Genomic Sci.">
        <title>Complete genome sequence of Meiothermus silvanus type strain (VI-R2).</title>
        <authorList>
            <person name="Sikorski J."/>
            <person name="Tindall B.J."/>
            <person name="Lowry S."/>
            <person name="Lucas S."/>
            <person name="Nolan M."/>
            <person name="Copeland A."/>
            <person name="Glavina Del Rio T."/>
            <person name="Tice H."/>
            <person name="Cheng J.F."/>
            <person name="Han C."/>
            <person name="Pitluck S."/>
            <person name="Liolios K."/>
            <person name="Ivanova N."/>
            <person name="Mavromatis K."/>
            <person name="Mikhailova N."/>
            <person name="Pati A."/>
            <person name="Goodwin L."/>
            <person name="Chen A."/>
            <person name="Palaniappan K."/>
            <person name="Land M."/>
            <person name="Hauser L."/>
            <person name="Chang Y.J."/>
            <person name="Jeffries C.D."/>
            <person name="Rohde M."/>
            <person name="Goker M."/>
            <person name="Woyke T."/>
            <person name="Bristow J."/>
            <person name="Eisen J.A."/>
            <person name="Markowitz V."/>
            <person name="Hugenholtz P."/>
            <person name="Kyrpides N.C."/>
            <person name="Klenk H.P."/>
            <person name="Lapidus A."/>
        </authorList>
    </citation>
    <scope>NUCLEOTIDE SEQUENCE [LARGE SCALE GENOMIC DNA]</scope>
    <source>
        <strain evidence="2">ATCC 700542 / DSM 9946 / VI-R2</strain>
    </source>
</reference>
<sequence>MRVLFVEGKDLQALRAMARRFPHPYRLLYRPEQGLYLLEVWAVGGEMERAAADLEGFRSWSFELLETCVSLRDINEEGSQHPTP</sequence>
<proteinExistence type="predicted"/>
<dbReference type="EMBL" id="CP002042">
    <property type="protein sequence ID" value="ADH62737.1"/>
    <property type="molecule type" value="Genomic_DNA"/>
</dbReference>
<protein>
    <submittedName>
        <fullName evidence="1">Uncharacterized protein</fullName>
    </submittedName>
</protein>
<evidence type="ECO:0000313" key="1">
    <source>
        <dbReference type="EMBL" id="ADH62737.1"/>
    </source>
</evidence>
<name>D7BBU1_ALLS1</name>
<dbReference type="STRING" id="526227.Mesil_0824"/>
<evidence type="ECO:0000313" key="2">
    <source>
        <dbReference type="Proteomes" id="UP000001916"/>
    </source>
</evidence>
<dbReference type="AlphaFoldDB" id="D7BBU1"/>
<dbReference type="eggNOG" id="ENOG5033KJC">
    <property type="taxonomic scope" value="Bacteria"/>
</dbReference>
<gene>
    <name evidence="1" type="ordered locus">Mesil_0824</name>
</gene>
<dbReference type="KEGG" id="msv:Mesil_0824"/>
<dbReference type="OrthoDB" id="26353at2"/>
<accession>D7BBU1</accession>
<keyword evidence="2" id="KW-1185">Reference proteome</keyword>
<dbReference type="RefSeq" id="WP_013157324.1">
    <property type="nucleotide sequence ID" value="NC_014212.1"/>
</dbReference>
<dbReference type="HOGENOM" id="CLU_193715_0_0_0"/>
<dbReference type="Proteomes" id="UP000001916">
    <property type="component" value="Chromosome"/>
</dbReference>